<organism evidence="16 17">
    <name type="scientific">Desulfolutivibrio sulfodismutans</name>
    <dbReference type="NCBI Taxonomy" id="63561"/>
    <lineage>
        <taxon>Bacteria</taxon>
        <taxon>Pseudomonadati</taxon>
        <taxon>Thermodesulfobacteriota</taxon>
        <taxon>Desulfovibrionia</taxon>
        <taxon>Desulfovibrionales</taxon>
        <taxon>Desulfovibrionaceae</taxon>
        <taxon>Desulfolutivibrio</taxon>
    </lineage>
</organism>
<keyword evidence="17" id="KW-1185">Reference proteome</keyword>
<comment type="subunit">
    <text evidence="9">At low DSF concentrations, interacts with RpfF.</text>
</comment>
<dbReference type="GO" id="GO:0000155">
    <property type="term" value="F:phosphorelay sensor kinase activity"/>
    <property type="evidence" value="ECO:0007669"/>
    <property type="project" value="InterPro"/>
</dbReference>
<dbReference type="InterPro" id="IPR013656">
    <property type="entry name" value="PAS_4"/>
</dbReference>
<dbReference type="InterPro" id="IPR001387">
    <property type="entry name" value="Cro/C1-type_HTH"/>
</dbReference>
<dbReference type="AlphaFoldDB" id="A0A7K3NRM6"/>
<dbReference type="Pfam" id="PF02518">
    <property type="entry name" value="HATPase_c"/>
    <property type="match status" value="1"/>
</dbReference>
<dbReference type="SMART" id="SM00065">
    <property type="entry name" value="GAF"/>
    <property type="match status" value="1"/>
</dbReference>
<dbReference type="InterPro" id="IPR029016">
    <property type="entry name" value="GAF-like_dom_sf"/>
</dbReference>
<proteinExistence type="predicted"/>
<keyword evidence="5" id="KW-0547">Nucleotide-binding</keyword>
<dbReference type="SMART" id="SM00530">
    <property type="entry name" value="HTH_XRE"/>
    <property type="match status" value="1"/>
</dbReference>
<dbReference type="PROSITE" id="PS50110">
    <property type="entry name" value="RESPONSE_REGULATORY"/>
    <property type="match status" value="1"/>
</dbReference>
<evidence type="ECO:0000256" key="5">
    <source>
        <dbReference type="ARBA" id="ARBA00022741"/>
    </source>
</evidence>
<dbReference type="Pfam" id="PF00512">
    <property type="entry name" value="HisKA"/>
    <property type="match status" value="1"/>
</dbReference>
<evidence type="ECO:0000313" key="16">
    <source>
        <dbReference type="EMBL" id="NDY58852.1"/>
    </source>
</evidence>
<dbReference type="Gene3D" id="3.30.450.20">
    <property type="entry name" value="PAS domain"/>
    <property type="match status" value="1"/>
</dbReference>
<dbReference type="CDD" id="cd00130">
    <property type="entry name" value="PAS"/>
    <property type="match status" value="1"/>
</dbReference>
<dbReference type="InterPro" id="IPR005467">
    <property type="entry name" value="His_kinase_dom"/>
</dbReference>
<dbReference type="InterPro" id="IPR004358">
    <property type="entry name" value="Sig_transdc_His_kin-like_C"/>
</dbReference>
<evidence type="ECO:0000259" key="12">
    <source>
        <dbReference type="PROSITE" id="PS50109"/>
    </source>
</evidence>
<dbReference type="Proteomes" id="UP000469724">
    <property type="component" value="Unassembled WGS sequence"/>
</dbReference>
<dbReference type="Pfam" id="PF01590">
    <property type="entry name" value="GAF"/>
    <property type="match status" value="1"/>
</dbReference>
<dbReference type="SUPFAM" id="SSF47384">
    <property type="entry name" value="Homodimeric domain of signal transducing histidine kinase"/>
    <property type="match status" value="1"/>
</dbReference>
<evidence type="ECO:0000256" key="10">
    <source>
        <dbReference type="ARBA" id="ARBA00068150"/>
    </source>
</evidence>
<keyword evidence="6" id="KW-0418">Kinase</keyword>
<dbReference type="PROSITE" id="PS50109">
    <property type="entry name" value="HIS_KIN"/>
    <property type="match status" value="1"/>
</dbReference>
<dbReference type="InterPro" id="IPR000014">
    <property type="entry name" value="PAS"/>
</dbReference>
<dbReference type="Gene3D" id="1.10.260.40">
    <property type="entry name" value="lambda repressor-like DNA-binding domains"/>
    <property type="match status" value="1"/>
</dbReference>
<keyword evidence="8" id="KW-0902">Two-component regulatory system</keyword>
<protein>
    <recommendedName>
        <fullName evidence="10">Sensory/regulatory protein RpfC</fullName>
        <ecNumber evidence="2">2.7.13.3</ecNumber>
    </recommendedName>
</protein>
<dbReference type="CDD" id="cd00093">
    <property type="entry name" value="HTH_XRE"/>
    <property type="match status" value="1"/>
</dbReference>
<evidence type="ECO:0000256" key="11">
    <source>
        <dbReference type="PROSITE-ProRule" id="PRU00169"/>
    </source>
</evidence>
<dbReference type="Pfam" id="PF00072">
    <property type="entry name" value="Response_reg"/>
    <property type="match status" value="1"/>
</dbReference>
<keyword evidence="4" id="KW-0808">Transferase</keyword>
<feature type="domain" description="Response regulatory" evidence="13">
    <location>
        <begin position="655"/>
        <end position="777"/>
    </location>
</feature>
<dbReference type="PROSITE" id="PS50943">
    <property type="entry name" value="HTH_CROC1"/>
    <property type="match status" value="1"/>
</dbReference>
<dbReference type="SUPFAM" id="SSF55781">
    <property type="entry name" value="GAF domain-like"/>
    <property type="match status" value="1"/>
</dbReference>
<dbReference type="InterPro" id="IPR001789">
    <property type="entry name" value="Sig_transdc_resp-reg_receiver"/>
</dbReference>
<dbReference type="InterPro" id="IPR003594">
    <property type="entry name" value="HATPase_dom"/>
</dbReference>
<dbReference type="InterPro" id="IPR003018">
    <property type="entry name" value="GAF"/>
</dbReference>
<dbReference type="SUPFAM" id="SSF55785">
    <property type="entry name" value="PYP-like sensor domain (PAS domain)"/>
    <property type="match status" value="1"/>
</dbReference>
<feature type="non-terminal residue" evidence="16">
    <location>
        <position position="790"/>
    </location>
</feature>
<dbReference type="GO" id="GO:0005524">
    <property type="term" value="F:ATP binding"/>
    <property type="evidence" value="ECO:0007669"/>
    <property type="project" value="UniProtKB-KW"/>
</dbReference>
<dbReference type="InterPro" id="IPR035965">
    <property type="entry name" value="PAS-like_dom_sf"/>
</dbReference>
<dbReference type="InterPro" id="IPR011006">
    <property type="entry name" value="CheY-like_superfamily"/>
</dbReference>
<dbReference type="SMART" id="SM00388">
    <property type="entry name" value="HisKA"/>
    <property type="match status" value="1"/>
</dbReference>
<dbReference type="Pfam" id="PF08448">
    <property type="entry name" value="PAS_4"/>
    <property type="match status" value="1"/>
</dbReference>
<dbReference type="PRINTS" id="PR00344">
    <property type="entry name" value="BCTRLSENSOR"/>
</dbReference>
<evidence type="ECO:0000259" key="13">
    <source>
        <dbReference type="PROSITE" id="PS50110"/>
    </source>
</evidence>
<dbReference type="InterPro" id="IPR036097">
    <property type="entry name" value="HisK_dim/P_sf"/>
</dbReference>
<dbReference type="InterPro" id="IPR010982">
    <property type="entry name" value="Lambda_DNA-bd_dom_sf"/>
</dbReference>
<dbReference type="Pfam" id="PF13560">
    <property type="entry name" value="HTH_31"/>
    <property type="match status" value="1"/>
</dbReference>
<dbReference type="EMBL" id="JAAGRQ010000152">
    <property type="protein sequence ID" value="NDY58852.1"/>
    <property type="molecule type" value="Genomic_DNA"/>
</dbReference>
<dbReference type="SMART" id="SM00387">
    <property type="entry name" value="HATPase_c"/>
    <property type="match status" value="1"/>
</dbReference>
<dbReference type="FunFam" id="1.10.287.130:FF:000002">
    <property type="entry name" value="Two-component osmosensing histidine kinase"/>
    <property type="match status" value="1"/>
</dbReference>
<dbReference type="SMART" id="SM00091">
    <property type="entry name" value="PAS"/>
    <property type="match status" value="1"/>
</dbReference>
<comment type="catalytic activity">
    <reaction evidence="1">
        <text>ATP + protein L-histidine = ADP + protein N-phospho-L-histidine.</text>
        <dbReference type="EC" id="2.7.13.3"/>
    </reaction>
</comment>
<dbReference type="SUPFAM" id="SSF47413">
    <property type="entry name" value="lambda repressor-like DNA-binding domains"/>
    <property type="match status" value="1"/>
</dbReference>
<dbReference type="NCBIfam" id="TIGR00229">
    <property type="entry name" value="sensory_box"/>
    <property type="match status" value="1"/>
</dbReference>
<dbReference type="EC" id="2.7.13.3" evidence="2"/>
<evidence type="ECO:0000313" key="17">
    <source>
        <dbReference type="Proteomes" id="UP000469724"/>
    </source>
</evidence>
<dbReference type="Gene3D" id="3.30.450.40">
    <property type="match status" value="1"/>
</dbReference>
<dbReference type="PANTHER" id="PTHR45339:SF1">
    <property type="entry name" value="HYBRID SIGNAL TRANSDUCTION HISTIDINE KINASE J"/>
    <property type="match status" value="1"/>
</dbReference>
<feature type="modified residue" description="4-aspartylphosphate" evidence="11">
    <location>
        <position position="704"/>
    </location>
</feature>
<dbReference type="SMART" id="SM00448">
    <property type="entry name" value="REC"/>
    <property type="match status" value="1"/>
</dbReference>
<evidence type="ECO:0000259" key="15">
    <source>
        <dbReference type="PROSITE" id="PS50943"/>
    </source>
</evidence>
<gene>
    <name evidence="16" type="ORF">G3N56_19115</name>
</gene>
<dbReference type="SUPFAM" id="SSF52172">
    <property type="entry name" value="CheY-like"/>
    <property type="match status" value="1"/>
</dbReference>
<accession>A0A7K3NRM6</accession>
<dbReference type="Gene3D" id="1.10.287.130">
    <property type="match status" value="1"/>
</dbReference>
<dbReference type="RefSeq" id="WP_163303916.1">
    <property type="nucleotide sequence ID" value="NZ_JAAGRQ010000152.1"/>
</dbReference>
<name>A0A7K3NRM6_9BACT</name>
<feature type="domain" description="Histidine kinase" evidence="12">
    <location>
        <begin position="408"/>
        <end position="630"/>
    </location>
</feature>
<evidence type="ECO:0000256" key="8">
    <source>
        <dbReference type="ARBA" id="ARBA00023012"/>
    </source>
</evidence>
<dbReference type="GO" id="GO:0003677">
    <property type="term" value="F:DNA binding"/>
    <property type="evidence" value="ECO:0007669"/>
    <property type="project" value="InterPro"/>
</dbReference>
<dbReference type="CDD" id="cd16922">
    <property type="entry name" value="HATPase_EvgS-ArcB-TorS-like"/>
    <property type="match status" value="1"/>
</dbReference>
<dbReference type="InterPro" id="IPR036890">
    <property type="entry name" value="HATPase_C_sf"/>
</dbReference>
<evidence type="ECO:0000259" key="14">
    <source>
        <dbReference type="PROSITE" id="PS50112"/>
    </source>
</evidence>
<evidence type="ECO:0000256" key="1">
    <source>
        <dbReference type="ARBA" id="ARBA00000085"/>
    </source>
</evidence>
<dbReference type="Gene3D" id="3.30.565.10">
    <property type="entry name" value="Histidine kinase-like ATPase, C-terminal domain"/>
    <property type="match status" value="1"/>
</dbReference>
<feature type="domain" description="PAS" evidence="14">
    <location>
        <begin position="83"/>
        <end position="127"/>
    </location>
</feature>
<evidence type="ECO:0000256" key="9">
    <source>
        <dbReference type="ARBA" id="ARBA00064003"/>
    </source>
</evidence>
<comment type="caution">
    <text evidence="16">The sequence shown here is derived from an EMBL/GenBank/DDBJ whole genome shotgun (WGS) entry which is preliminary data.</text>
</comment>
<dbReference type="SUPFAM" id="SSF55874">
    <property type="entry name" value="ATPase domain of HSP90 chaperone/DNA topoisomerase II/histidine kinase"/>
    <property type="match status" value="1"/>
</dbReference>
<evidence type="ECO:0000256" key="2">
    <source>
        <dbReference type="ARBA" id="ARBA00012438"/>
    </source>
</evidence>
<keyword evidence="3 11" id="KW-0597">Phosphoprotein</keyword>
<reference evidence="16 17" key="1">
    <citation type="submission" date="2020-02" db="EMBL/GenBank/DDBJ databases">
        <title>Comparative genomics of sulfur disproportionating microorganisms.</title>
        <authorList>
            <person name="Ward L.M."/>
            <person name="Bertran E."/>
            <person name="Johnston D.T."/>
        </authorList>
    </citation>
    <scope>NUCLEOTIDE SEQUENCE [LARGE SCALE GENOMIC DNA]</scope>
    <source>
        <strain evidence="16 17">DSM 3696</strain>
    </source>
</reference>
<dbReference type="PROSITE" id="PS50112">
    <property type="entry name" value="PAS"/>
    <property type="match status" value="1"/>
</dbReference>
<dbReference type="PANTHER" id="PTHR45339">
    <property type="entry name" value="HYBRID SIGNAL TRANSDUCTION HISTIDINE KINASE J"/>
    <property type="match status" value="1"/>
</dbReference>
<dbReference type="CDD" id="cd00082">
    <property type="entry name" value="HisKA"/>
    <property type="match status" value="1"/>
</dbReference>
<evidence type="ECO:0000256" key="3">
    <source>
        <dbReference type="ARBA" id="ARBA00022553"/>
    </source>
</evidence>
<evidence type="ECO:0000256" key="4">
    <source>
        <dbReference type="ARBA" id="ARBA00022679"/>
    </source>
</evidence>
<dbReference type="FunFam" id="3.30.565.10:FF:000010">
    <property type="entry name" value="Sensor histidine kinase RcsC"/>
    <property type="match status" value="1"/>
</dbReference>
<evidence type="ECO:0000256" key="6">
    <source>
        <dbReference type="ARBA" id="ARBA00022777"/>
    </source>
</evidence>
<keyword evidence="7" id="KW-0067">ATP-binding</keyword>
<feature type="domain" description="HTH cro/C1-type" evidence="15">
    <location>
        <begin position="13"/>
        <end position="67"/>
    </location>
</feature>
<dbReference type="CDD" id="cd17546">
    <property type="entry name" value="REC_hyHK_CKI1_RcsC-like"/>
    <property type="match status" value="1"/>
</dbReference>
<dbReference type="Gene3D" id="3.40.50.2300">
    <property type="match status" value="1"/>
</dbReference>
<dbReference type="InterPro" id="IPR003661">
    <property type="entry name" value="HisK_dim/P_dom"/>
</dbReference>
<evidence type="ECO:0000256" key="7">
    <source>
        <dbReference type="ARBA" id="ARBA00022840"/>
    </source>
</evidence>
<sequence>MNIRTPLIFCENLRRVRQQASLDLPGTARRAAMDSDRLRALEAGTSDPSLSEICALAQALGTTAAALVAHDDAQAKAAWDKEEIRRLERAWSSTPDLICVIDRDLRYVLVNDAYPALLGIPRERILGTPAGLLLPAATFEREAKPRLLRCLGGETVEWQGWFDHPRTREQIFCVCRFMPWTDPVTKAPHVIIIIREQTAQQRMLENLRESEKTTSLLFRVSNIIAGSGETEEVYPIIRRILGEVIPTEHFYVALVDHRHDRLDFAYVASDRDRDLPPVERLSRLAPPLSKDNFGDFKCGNLLTEVIRTAHPLCVTRKVMRMTGMACPGALPEVWMGVPIRVRQEVLGVMAVKQFDRHARYAKKDMDIMLSVAEQLAYGVDRRRTMADLRAAKVEADRANRAKSDFLAGMSHEIRTPLNAVLGLADLLLASRLEPEQIDYLETIRDSARHLLTVVGDILDLSKIEARRLDLEDIDFDLSGVLRSTVKTFGTMAAKKGLWLNLDLSPSVPRHLRGDPNRLRQIIINLVGNALKFTESGGVTIRVAHAEPATKTKVVLRFEVTDTGIGLPRQQSATLFNMFRQADASTARKYGGTGLGLAISRQLVELMGGSIEVSSAPNKGSTFRFTAVFAPGRPTLKTANIPAPAANAPADRAPAYILLAEDNPVNVKLAGAHLQKLGYRLSVAQSGVQALEALARERFDLVLMDVEMPGMDGVTASGIIRTGGPADHPVLDPDVPIVAVTAHASPEVRRRCLEAGMDEYLTKPINFAELAAIIQRLLPSQGKTPPAPPPA</sequence>